<dbReference type="PANTHER" id="PTHR43056:SF10">
    <property type="entry name" value="COCE_NOND FAMILY, PUTATIVE (AFU_ORTHOLOGUE AFUA_7G00600)-RELATED"/>
    <property type="match status" value="1"/>
</dbReference>
<dbReference type="Gene3D" id="3.40.50.1820">
    <property type="entry name" value="alpha/beta hydrolase"/>
    <property type="match status" value="1"/>
</dbReference>
<keyword evidence="1" id="KW-0378">Hydrolase</keyword>
<dbReference type="SUPFAM" id="SSF53474">
    <property type="entry name" value="alpha/beta-Hydrolases"/>
    <property type="match status" value="1"/>
</dbReference>
<evidence type="ECO:0000313" key="3">
    <source>
        <dbReference type="EMBL" id="KAG0652506.1"/>
    </source>
</evidence>
<dbReference type="SUPFAM" id="SSF49785">
    <property type="entry name" value="Galactose-binding domain-like"/>
    <property type="match status" value="1"/>
</dbReference>
<dbReference type="AlphaFoldDB" id="A0A9P6VQ00"/>
<comment type="caution">
    <text evidence="3">The sequence shown here is derived from an EMBL/GenBank/DDBJ whole genome shotgun (WGS) entry which is preliminary data.</text>
</comment>
<gene>
    <name evidence="3" type="ORF">D0Z07_0004</name>
</gene>
<name>A0A9P6VQ00_9HELO</name>
<dbReference type="Gene3D" id="1.10.3020.20">
    <property type="match status" value="1"/>
</dbReference>
<dbReference type="InterPro" id="IPR013736">
    <property type="entry name" value="Xaa-Pro_dipept_C"/>
</dbReference>
<dbReference type="EMBL" id="VNKQ01000002">
    <property type="protein sequence ID" value="KAG0652506.1"/>
    <property type="molecule type" value="Genomic_DNA"/>
</dbReference>
<evidence type="ECO:0000313" key="4">
    <source>
        <dbReference type="Proteomes" id="UP000785200"/>
    </source>
</evidence>
<dbReference type="GO" id="GO:0008239">
    <property type="term" value="F:dipeptidyl-peptidase activity"/>
    <property type="evidence" value="ECO:0007669"/>
    <property type="project" value="InterPro"/>
</dbReference>
<dbReference type="Pfam" id="PF02129">
    <property type="entry name" value="Peptidase_S15"/>
    <property type="match status" value="1"/>
</dbReference>
<accession>A0A9P6VQ00</accession>
<dbReference type="PANTHER" id="PTHR43056">
    <property type="entry name" value="PEPTIDASE S9 PROLYL OLIGOPEPTIDASE"/>
    <property type="match status" value="1"/>
</dbReference>
<sequence length="584" mass="66269">MPLKIGNIDVLQVPITAPEAPDSFYSGFNPSVQTLPRGHKRLECSRPFSVETIYERDVEIPMRDGVLLRADVFRPANEKEKVPAILPWSPYGSARLEMIPAHIGIPFDWLSDYEKFESPDPADWTARGYAVINIDARGSWDSEDDLRYFGTPEGKDGHDAVEFIAKLPWCNGSVCMAGNSWLGVGQWFTAAEQPPSLKCIAPFEGASDMYREMLCRGGIPFTSFLDWVASTLRGRKQQEHLAGMLEKYPLMNEYWADKRARADRINIPAYVVAIFFSEADLSRLRIHDTQEWYDLYQPKTNDELQRFFDRYTKGVQNGWEDSTPPVRVSLLGFNEPNIINHVVNNWPVKETTQTTLYLAPNSKLTGDQALKPATLAYQADAQAMQEDDDTEELHFSYTFRERTHLLGAAKTVLYISSPDFHDMDVFVQLRKADKNGKILISYNVPLADLKRMGMEEEAIPKVNPMIYLGPTGQLRASHRALDESLSTPHWPVHAHNKEEFITPGEVVKLEIGMWPSGMVFSEGESIVLKVSGHWMTLSEYPWLRGEHKPRNKGKHIVHYGGEYDSHVVLPLVKIGTPAETRSIR</sequence>
<dbReference type="InterPro" id="IPR050585">
    <property type="entry name" value="Xaa-Pro_dipeptidyl-ppase/CocE"/>
</dbReference>
<dbReference type="Pfam" id="PF08530">
    <property type="entry name" value="PepX_C"/>
    <property type="match status" value="1"/>
</dbReference>
<dbReference type="SMART" id="SM00939">
    <property type="entry name" value="PepX_C"/>
    <property type="match status" value="1"/>
</dbReference>
<dbReference type="InterPro" id="IPR029058">
    <property type="entry name" value="AB_hydrolase_fold"/>
</dbReference>
<organism evidence="3 4">
    <name type="scientific">Hyphodiscus hymeniophilus</name>
    <dbReference type="NCBI Taxonomy" id="353542"/>
    <lineage>
        <taxon>Eukaryota</taxon>
        <taxon>Fungi</taxon>
        <taxon>Dikarya</taxon>
        <taxon>Ascomycota</taxon>
        <taxon>Pezizomycotina</taxon>
        <taxon>Leotiomycetes</taxon>
        <taxon>Helotiales</taxon>
        <taxon>Hyphodiscaceae</taxon>
        <taxon>Hyphodiscus</taxon>
    </lineage>
</organism>
<dbReference type="NCBIfam" id="TIGR00976">
    <property type="entry name" value="CocE_NonD"/>
    <property type="match status" value="1"/>
</dbReference>
<dbReference type="OrthoDB" id="2578740at2759"/>
<evidence type="ECO:0000256" key="1">
    <source>
        <dbReference type="ARBA" id="ARBA00022801"/>
    </source>
</evidence>
<keyword evidence="4" id="KW-1185">Reference proteome</keyword>
<feature type="domain" description="Xaa-Pro dipeptidyl-peptidase C-terminal" evidence="2">
    <location>
        <begin position="305"/>
        <end position="568"/>
    </location>
</feature>
<protein>
    <submittedName>
        <fullName evidence="3">Esterase</fullName>
    </submittedName>
</protein>
<dbReference type="InterPro" id="IPR005674">
    <property type="entry name" value="CocE/Ser_esterase"/>
</dbReference>
<dbReference type="Proteomes" id="UP000785200">
    <property type="component" value="Unassembled WGS sequence"/>
</dbReference>
<proteinExistence type="predicted"/>
<evidence type="ECO:0000259" key="2">
    <source>
        <dbReference type="SMART" id="SM00939"/>
    </source>
</evidence>
<dbReference type="InterPro" id="IPR008979">
    <property type="entry name" value="Galactose-bd-like_sf"/>
</dbReference>
<dbReference type="InterPro" id="IPR000383">
    <property type="entry name" value="Xaa-Pro-like_dom"/>
</dbReference>
<dbReference type="Gene3D" id="2.60.120.260">
    <property type="entry name" value="Galactose-binding domain-like"/>
    <property type="match status" value="1"/>
</dbReference>
<reference evidence="3" key="1">
    <citation type="submission" date="2019-07" db="EMBL/GenBank/DDBJ databases">
        <title>Hyphodiscus hymeniophilus genome sequencing and assembly.</title>
        <authorList>
            <person name="Kramer G."/>
            <person name="Nodwell J."/>
        </authorList>
    </citation>
    <scope>NUCLEOTIDE SEQUENCE</scope>
    <source>
        <strain evidence="3">ATCC 34498</strain>
    </source>
</reference>